<dbReference type="AlphaFoldDB" id="T1XIQ8"/>
<gene>
    <name evidence="2" type="ORF">VAPA_2c02100</name>
</gene>
<dbReference type="SUPFAM" id="SSF160631">
    <property type="entry name" value="SMI1/KNR4-like"/>
    <property type="match status" value="1"/>
</dbReference>
<name>T1XIQ8_VARPD</name>
<dbReference type="InterPro" id="IPR037883">
    <property type="entry name" value="Knr4/Smi1-like_sf"/>
</dbReference>
<reference evidence="2 3" key="1">
    <citation type="submission" date="2012-10" db="EMBL/GenBank/DDBJ databases">
        <title>Genome sequence of Variovorax paradoxus B4.</title>
        <authorList>
            <person name="Schuldes J."/>
            <person name="Brandt U."/>
            <person name="Hiessl S."/>
            <person name="Wuebbeler J.H."/>
            <person name="Thuermer A."/>
            <person name="Steinbuechel A."/>
            <person name="Daniel R."/>
        </authorList>
    </citation>
    <scope>NUCLEOTIDE SEQUENCE [LARGE SCALE GENOMIC DNA]</scope>
    <source>
        <strain evidence="2 3">B4</strain>
    </source>
</reference>
<evidence type="ECO:0000313" key="3">
    <source>
        <dbReference type="Proteomes" id="UP000016223"/>
    </source>
</evidence>
<dbReference type="Pfam" id="PF09346">
    <property type="entry name" value="SMI1_KNR4"/>
    <property type="match status" value="1"/>
</dbReference>
<dbReference type="Proteomes" id="UP000016223">
    <property type="component" value="Chromosome 2"/>
</dbReference>
<dbReference type="KEGG" id="vpd:VAPA_2c02100"/>
<dbReference type="OrthoDB" id="9153086at2"/>
<dbReference type="SMART" id="SM00860">
    <property type="entry name" value="SMI1_KNR4"/>
    <property type="match status" value="1"/>
</dbReference>
<evidence type="ECO:0000313" key="2">
    <source>
        <dbReference type="EMBL" id="AGU52772.1"/>
    </source>
</evidence>
<dbReference type="RefSeq" id="WP_021003604.1">
    <property type="nucleotide sequence ID" value="NC_022234.1"/>
</dbReference>
<organism evidence="2 3">
    <name type="scientific">Variovorax paradoxus B4</name>
    <dbReference type="NCBI Taxonomy" id="1246301"/>
    <lineage>
        <taxon>Bacteria</taxon>
        <taxon>Pseudomonadati</taxon>
        <taxon>Pseudomonadota</taxon>
        <taxon>Betaproteobacteria</taxon>
        <taxon>Burkholderiales</taxon>
        <taxon>Comamonadaceae</taxon>
        <taxon>Variovorax</taxon>
    </lineage>
</organism>
<dbReference type="HOGENOM" id="CLU_115772_4_0_4"/>
<dbReference type="Gene3D" id="3.40.1580.10">
    <property type="entry name" value="SMI1/KNR4-like"/>
    <property type="match status" value="1"/>
</dbReference>
<sequence>MPNPTDEDIQRLEDLAGAIPEDYKAFLKNQNGGIPSATLLKTKSNERVINSLLALNAPSGFGDSIENHTKIYGDRIPSKTIPIASGGGGDLILLNIDARNFGEILCWDHNFESDDDASNYFENTEVVASSFSEFLSKLSPDVG</sequence>
<accession>T1XIQ8</accession>
<dbReference type="EMBL" id="CP003912">
    <property type="protein sequence ID" value="AGU52772.1"/>
    <property type="molecule type" value="Genomic_DNA"/>
</dbReference>
<evidence type="ECO:0000259" key="1">
    <source>
        <dbReference type="SMART" id="SM00860"/>
    </source>
</evidence>
<protein>
    <submittedName>
        <fullName evidence="2">SMI1/KNR4 family protein</fullName>
    </submittedName>
</protein>
<dbReference type="InterPro" id="IPR018958">
    <property type="entry name" value="Knr4/Smi1-like_dom"/>
</dbReference>
<proteinExistence type="predicted"/>
<feature type="domain" description="Knr4/Smi1-like" evidence="1">
    <location>
        <begin position="3"/>
        <end position="137"/>
    </location>
</feature>